<dbReference type="GO" id="GO:0005829">
    <property type="term" value="C:cytosol"/>
    <property type="evidence" value="ECO:0007669"/>
    <property type="project" value="TreeGrafter"/>
</dbReference>
<dbReference type="GO" id="GO:0050660">
    <property type="term" value="F:flavin adenine dinucleotide binding"/>
    <property type="evidence" value="ECO:0007669"/>
    <property type="project" value="TreeGrafter"/>
</dbReference>
<gene>
    <name evidence="2" type="primary">106076678</name>
</gene>
<sequence>MVIMGSEICKLLVEQDAIVFICGDASNMAKDVNNCFVEILQQDRGMSKDDATMFIMKKKDQQDILRGCMGVIFV</sequence>
<dbReference type="PANTHER" id="PTHR19384">
    <property type="entry name" value="NITRIC OXIDE SYNTHASE-RELATED"/>
    <property type="match status" value="1"/>
</dbReference>
<dbReference type="VEuPathDB" id="VectorBase:BGLB020896"/>
<evidence type="ECO:0000313" key="2">
    <source>
        <dbReference type="EnsemblMetazoa" id="BGLB020896-PA"/>
    </source>
</evidence>
<organism evidence="2 3">
    <name type="scientific">Biomphalaria glabrata</name>
    <name type="common">Bloodfluke planorb</name>
    <name type="synonym">Freshwater snail</name>
    <dbReference type="NCBI Taxonomy" id="6526"/>
    <lineage>
        <taxon>Eukaryota</taxon>
        <taxon>Metazoa</taxon>
        <taxon>Spiralia</taxon>
        <taxon>Lophotrochozoa</taxon>
        <taxon>Mollusca</taxon>
        <taxon>Gastropoda</taxon>
        <taxon>Heterobranchia</taxon>
        <taxon>Euthyneura</taxon>
        <taxon>Panpulmonata</taxon>
        <taxon>Hygrophila</taxon>
        <taxon>Lymnaeoidea</taxon>
        <taxon>Planorbidae</taxon>
        <taxon>Biomphalaria</taxon>
    </lineage>
</organism>
<name>A0A2C9KL21_BIOGL</name>
<dbReference type="InterPro" id="IPR039261">
    <property type="entry name" value="FNR_nucleotide-bd"/>
</dbReference>
<proteinExistence type="predicted"/>
<dbReference type="EnsemblMetazoa" id="BGLB020896-RA">
    <property type="protein sequence ID" value="BGLB020896-PA"/>
    <property type="gene ID" value="BGLB020896"/>
</dbReference>
<dbReference type="GO" id="GO:0010181">
    <property type="term" value="F:FMN binding"/>
    <property type="evidence" value="ECO:0007669"/>
    <property type="project" value="TreeGrafter"/>
</dbReference>
<protein>
    <recommendedName>
        <fullName evidence="4">Oxidoreductase FAD/NAD(P)-binding domain-containing protein</fullName>
    </recommendedName>
</protein>
<dbReference type="KEGG" id="bgt:106076678"/>
<dbReference type="Gene3D" id="3.40.50.80">
    <property type="entry name" value="Nucleotide-binding domain of ferredoxin-NADP reductase (FNR) module"/>
    <property type="match status" value="1"/>
</dbReference>
<evidence type="ECO:0000313" key="3">
    <source>
        <dbReference type="Proteomes" id="UP000076420"/>
    </source>
</evidence>
<dbReference type="STRING" id="6526.A0A2C9KL21"/>
<evidence type="ECO:0000256" key="1">
    <source>
        <dbReference type="ARBA" id="ARBA00022630"/>
    </source>
</evidence>
<dbReference type="VEuPathDB" id="VectorBase:BGLAX_037707"/>
<dbReference type="GO" id="GO:0050667">
    <property type="term" value="P:homocysteine metabolic process"/>
    <property type="evidence" value="ECO:0007669"/>
    <property type="project" value="TreeGrafter"/>
</dbReference>
<dbReference type="PANTHER" id="PTHR19384:SF84">
    <property type="entry name" value="METHIONINE SYNTHASE REDUCTASE"/>
    <property type="match status" value="1"/>
</dbReference>
<dbReference type="GO" id="GO:0030586">
    <property type="term" value="F:[methionine synthase] reductase (NADPH) activity"/>
    <property type="evidence" value="ECO:0007669"/>
    <property type="project" value="TreeGrafter"/>
</dbReference>
<evidence type="ECO:0008006" key="4">
    <source>
        <dbReference type="Google" id="ProtNLM"/>
    </source>
</evidence>
<keyword evidence="1" id="KW-0285">Flavoprotein</keyword>
<dbReference type="AlphaFoldDB" id="A0A2C9KL21"/>
<dbReference type="SUPFAM" id="SSF52343">
    <property type="entry name" value="Ferredoxin reductase-like, C-terminal NADP-linked domain"/>
    <property type="match status" value="1"/>
</dbReference>
<accession>A0A2C9KL21</accession>
<reference evidence="2" key="1">
    <citation type="submission" date="2020-05" db="UniProtKB">
        <authorList>
            <consortium name="EnsemblMetazoa"/>
        </authorList>
    </citation>
    <scope>IDENTIFICATION</scope>
    <source>
        <strain evidence="2">BB02</strain>
    </source>
</reference>
<dbReference type="GO" id="GO:0009086">
    <property type="term" value="P:methionine biosynthetic process"/>
    <property type="evidence" value="ECO:0007669"/>
    <property type="project" value="TreeGrafter"/>
</dbReference>
<dbReference type="Proteomes" id="UP000076420">
    <property type="component" value="Unassembled WGS sequence"/>
</dbReference>